<sequence>MATEPKTSALHAGGVRELWPNRLSFILRSMLWFQGLGNMFRYPSQAWRNYGLQWFVPYLLALFFIGIPLLALEMILGQISRSGAVTAFGRVSPRLRGMGLAAQVTGYIVATYYVPIISYGVYYFFKSFTSPLPWTNCDCNFRHHRTIVGYKDLSVPEPDVGAINWPLFGCIVFVWVTLYLSTFRGPSLLGKIVYITMGFPIAMLVVIIVRGVTLDNAWDGIKLYIGTWRSDNIATTKPWTAAVGQIFFSIGICCGIYSAYGSYNPVTQNAVQDAVIVALANSAFEVFAAFAAFGVAGFLKLDPAQTQLGTFVLGFLTYPEALARIPGANVWAVLFFINVYMLGIDSAISLTETLATSLYDSRLLKGMRKDIILLVLCVIGCLWGLLYSAGFGLDALDYVDKYTNEMGMVLFGYAYAFGAGYLYRYQDVISQVGFPAFATHMAFYILSPVIGIIVAYEVTAVAGGITGVALAVVGLVLTFFLAQTPSITLGFSPLVAKLYYLNLYTADQLRKDINAVVGNVPGNWKLPLFWSVTLKFVTGPILLSELSLGQDDDDHDLTLFGNSYSHCLLLSRRPW</sequence>
<dbReference type="EMBL" id="KQ965780">
    <property type="protein sequence ID" value="KXS13338.1"/>
    <property type="molecule type" value="Genomic_DNA"/>
</dbReference>
<evidence type="ECO:0000256" key="5">
    <source>
        <dbReference type="ARBA" id="ARBA00023136"/>
    </source>
</evidence>
<reference evidence="6 7" key="1">
    <citation type="journal article" date="2015" name="Genome Biol. Evol.">
        <title>Phylogenomic analyses indicate that early fungi evolved digesting cell walls of algal ancestors of land plants.</title>
        <authorList>
            <person name="Chang Y."/>
            <person name="Wang S."/>
            <person name="Sekimoto S."/>
            <person name="Aerts A.L."/>
            <person name="Choi C."/>
            <person name="Clum A."/>
            <person name="LaButti K.M."/>
            <person name="Lindquist E.A."/>
            <person name="Yee Ngan C."/>
            <person name="Ohm R.A."/>
            <person name="Salamov A.A."/>
            <person name="Grigoriev I.V."/>
            <person name="Spatafora J.W."/>
            <person name="Berbee M.L."/>
        </authorList>
    </citation>
    <scope>NUCLEOTIDE SEQUENCE [LARGE SCALE GENOMIC DNA]</scope>
    <source>
        <strain evidence="6 7">JEL478</strain>
    </source>
</reference>
<comment type="subcellular location">
    <subcellularLocation>
        <location evidence="1">Membrane</location>
        <topology evidence="1">Multi-pass membrane protein</topology>
    </subcellularLocation>
</comment>
<dbReference type="SUPFAM" id="SSF161070">
    <property type="entry name" value="SNF-like"/>
    <property type="match status" value="1"/>
</dbReference>
<keyword evidence="2" id="KW-0813">Transport</keyword>
<evidence type="ECO:0000256" key="3">
    <source>
        <dbReference type="ARBA" id="ARBA00022692"/>
    </source>
</evidence>
<accession>A0A139A9J6</accession>
<dbReference type="PRINTS" id="PR00176">
    <property type="entry name" value="NANEUSMPORT"/>
</dbReference>
<gene>
    <name evidence="6" type="ORF">M427DRAFT_100726</name>
</gene>
<dbReference type="AlphaFoldDB" id="A0A139A9J6"/>
<evidence type="ECO:0000256" key="1">
    <source>
        <dbReference type="ARBA" id="ARBA00004141"/>
    </source>
</evidence>
<dbReference type="OMA" id="WPKELIT"/>
<evidence type="ECO:0000313" key="6">
    <source>
        <dbReference type="EMBL" id="KXS13338.1"/>
    </source>
</evidence>
<dbReference type="InterPro" id="IPR037272">
    <property type="entry name" value="SNS_sf"/>
</dbReference>
<evidence type="ECO:0000256" key="2">
    <source>
        <dbReference type="ARBA" id="ARBA00022448"/>
    </source>
</evidence>
<protein>
    <submittedName>
        <fullName evidence="6">Sodium:neurotransmitter symporter</fullName>
    </submittedName>
</protein>
<evidence type="ECO:0000313" key="7">
    <source>
        <dbReference type="Proteomes" id="UP000070544"/>
    </source>
</evidence>
<dbReference type="OrthoDB" id="6581954at2759"/>
<dbReference type="PANTHER" id="PTHR11616">
    <property type="entry name" value="SODIUM/CHLORIDE DEPENDENT TRANSPORTER"/>
    <property type="match status" value="1"/>
</dbReference>
<dbReference type="GO" id="GO:0035725">
    <property type="term" value="P:sodium ion transmembrane transport"/>
    <property type="evidence" value="ECO:0007669"/>
    <property type="project" value="TreeGrafter"/>
</dbReference>
<dbReference type="Pfam" id="PF00209">
    <property type="entry name" value="SNF"/>
    <property type="match status" value="2"/>
</dbReference>
<keyword evidence="3" id="KW-0812">Transmembrane</keyword>
<organism evidence="6 7">
    <name type="scientific">Gonapodya prolifera (strain JEL478)</name>
    <name type="common">Monoblepharis prolifera</name>
    <dbReference type="NCBI Taxonomy" id="1344416"/>
    <lineage>
        <taxon>Eukaryota</taxon>
        <taxon>Fungi</taxon>
        <taxon>Fungi incertae sedis</taxon>
        <taxon>Chytridiomycota</taxon>
        <taxon>Chytridiomycota incertae sedis</taxon>
        <taxon>Monoblepharidomycetes</taxon>
        <taxon>Monoblepharidales</taxon>
        <taxon>Gonapodyaceae</taxon>
        <taxon>Gonapodya</taxon>
    </lineage>
</organism>
<proteinExistence type="predicted"/>
<evidence type="ECO:0000256" key="4">
    <source>
        <dbReference type="ARBA" id="ARBA00022989"/>
    </source>
</evidence>
<dbReference type="InterPro" id="IPR000175">
    <property type="entry name" value="Na/ntran_symport"/>
</dbReference>
<dbReference type="Proteomes" id="UP000070544">
    <property type="component" value="Unassembled WGS sequence"/>
</dbReference>
<dbReference type="GO" id="GO:0005886">
    <property type="term" value="C:plasma membrane"/>
    <property type="evidence" value="ECO:0007669"/>
    <property type="project" value="TreeGrafter"/>
</dbReference>
<keyword evidence="7" id="KW-1185">Reference proteome</keyword>
<name>A0A139A9J6_GONPJ</name>
<dbReference type="PROSITE" id="PS50267">
    <property type="entry name" value="NA_NEUROTRAN_SYMP_3"/>
    <property type="match status" value="1"/>
</dbReference>
<dbReference type="PANTHER" id="PTHR11616:SF240">
    <property type="entry name" value="BLOATED TUBULES, ISOFORM B-RELATED"/>
    <property type="match status" value="1"/>
</dbReference>
<keyword evidence="4" id="KW-1133">Transmembrane helix</keyword>
<keyword evidence="5" id="KW-0472">Membrane</keyword>
<dbReference type="STRING" id="1344416.A0A139A9J6"/>